<sequence>MPALSSPKPSPPPPKPSPPPPRPNPPPPKASPPPPQPLYQVEARVQTSGVGASCDQWRATAEDAYEVSIAQVWGVSPAAVTSFCLEVPPATGRRRLQQGKGVITLAIRHVVGMRGLARAQAAVTASAAAITDGAFAASVAAQLHSATRYVPRPPANPQPACIIGVTCRNPPPSPPPKRSPPSPPPPRPKPSPPPPRTNPSGTAALYLVERQACSSGAFASARCTCAEEQWQWAKTNKHWWWHDRHSISLTPAVGSSGLQLWRMVSVDGGPLVPGAAVTLQNTARAACGGYIAAAAAHCGEGQAQLSGDGRSASAQWVLRAGPKPLSFMLESKGASWSCPRRWLGAPGHCGDDSVGLYAAGDPHATLIWLVLPA</sequence>
<feature type="region of interest" description="Disordered" evidence="1">
    <location>
        <begin position="160"/>
        <end position="201"/>
    </location>
</feature>
<feature type="compositionally biased region" description="Pro residues" evidence="1">
    <location>
        <begin position="169"/>
        <end position="197"/>
    </location>
</feature>
<feature type="compositionally biased region" description="Pro residues" evidence="1">
    <location>
        <begin position="8"/>
        <end position="37"/>
    </location>
</feature>
<dbReference type="PRINTS" id="PR01217">
    <property type="entry name" value="PRICHEXTENSN"/>
</dbReference>
<evidence type="ECO:0000313" key="2">
    <source>
        <dbReference type="EMBL" id="KAI7843437.1"/>
    </source>
</evidence>
<evidence type="ECO:0000256" key="1">
    <source>
        <dbReference type="SAM" id="MobiDB-lite"/>
    </source>
</evidence>
<dbReference type="EMBL" id="JADXDR010000038">
    <property type="protein sequence ID" value="KAI7843437.1"/>
    <property type="molecule type" value="Genomic_DNA"/>
</dbReference>
<name>A0AAD5DSD8_9CHLO</name>
<accession>A0AAD5DSD8</accession>
<proteinExistence type="predicted"/>
<keyword evidence="3" id="KW-1185">Reference proteome</keyword>
<gene>
    <name evidence="2" type="ORF">COHA_002915</name>
</gene>
<protein>
    <submittedName>
        <fullName evidence="2">Uncharacterized protein</fullName>
    </submittedName>
</protein>
<feature type="region of interest" description="Disordered" evidence="1">
    <location>
        <begin position="1"/>
        <end position="38"/>
    </location>
</feature>
<dbReference type="Proteomes" id="UP001205105">
    <property type="component" value="Unassembled WGS sequence"/>
</dbReference>
<organism evidence="2 3">
    <name type="scientific">Chlorella ohadii</name>
    <dbReference type="NCBI Taxonomy" id="2649997"/>
    <lineage>
        <taxon>Eukaryota</taxon>
        <taxon>Viridiplantae</taxon>
        <taxon>Chlorophyta</taxon>
        <taxon>core chlorophytes</taxon>
        <taxon>Trebouxiophyceae</taxon>
        <taxon>Chlorellales</taxon>
        <taxon>Chlorellaceae</taxon>
        <taxon>Chlorella clade</taxon>
        <taxon>Chlorella</taxon>
    </lineage>
</organism>
<comment type="caution">
    <text evidence="2">The sequence shown here is derived from an EMBL/GenBank/DDBJ whole genome shotgun (WGS) entry which is preliminary data.</text>
</comment>
<reference evidence="2" key="1">
    <citation type="submission" date="2020-11" db="EMBL/GenBank/DDBJ databases">
        <title>Chlorella ohadii genome sequencing and assembly.</title>
        <authorList>
            <person name="Murik O."/>
            <person name="Treves H."/>
            <person name="Kedem I."/>
            <person name="Shotland Y."/>
            <person name="Kaplan A."/>
        </authorList>
    </citation>
    <scope>NUCLEOTIDE SEQUENCE</scope>
    <source>
        <strain evidence="2">1</strain>
    </source>
</reference>
<dbReference type="AlphaFoldDB" id="A0AAD5DSD8"/>
<evidence type="ECO:0000313" key="3">
    <source>
        <dbReference type="Proteomes" id="UP001205105"/>
    </source>
</evidence>